<dbReference type="GO" id="GO:0016020">
    <property type="term" value="C:membrane"/>
    <property type="evidence" value="ECO:0007669"/>
    <property type="project" value="UniProtKB-UniRule"/>
</dbReference>
<organism evidence="12">
    <name type="scientific">Canine coronavirus</name>
    <dbReference type="NCBI Taxonomy" id="11153"/>
    <lineage>
        <taxon>Viruses</taxon>
        <taxon>Riboviria</taxon>
        <taxon>Orthornavirae</taxon>
        <taxon>Pisuviricota</taxon>
        <taxon>Pisoniviricetes</taxon>
        <taxon>Nidovirales</taxon>
        <taxon>Cornidovirineae</taxon>
        <taxon>Coronaviridae</taxon>
        <taxon>Orthocoronavirinae</taxon>
        <taxon>Alphacoronavirus</taxon>
        <taxon>Tegacovirus</taxon>
        <taxon>Alphacoronavirus suis</taxon>
        <taxon>Alphacoronavirus 1</taxon>
    </lineage>
</organism>
<dbReference type="EMBL" id="MT114539">
    <property type="protein sequence ID" value="QJI07111.1"/>
    <property type="molecule type" value="Genomic_RNA"/>
</dbReference>
<feature type="topological domain" description="Intravirion" evidence="10">
    <location>
        <begin position="162"/>
        <end position="290"/>
    </location>
</feature>
<evidence type="ECO:0000256" key="9">
    <source>
        <dbReference type="ARBA" id="ARBA00023311"/>
    </source>
</evidence>
<accession>A0A6M3YAQ5</accession>
<evidence type="ECO:0000256" key="8">
    <source>
        <dbReference type="ARBA" id="ARBA00023180"/>
    </source>
</evidence>
<keyword evidence="6 10" id="KW-1133">Transmembrane helix</keyword>
<keyword evidence="5 10" id="KW-0261">Viral envelope protein</keyword>
<evidence type="ECO:0000256" key="7">
    <source>
        <dbReference type="ARBA" id="ARBA00023136"/>
    </source>
</evidence>
<evidence type="ECO:0000256" key="4">
    <source>
        <dbReference type="ARBA" id="ARBA00022870"/>
    </source>
</evidence>
<dbReference type="GO" id="GO:0019031">
    <property type="term" value="C:viral envelope"/>
    <property type="evidence" value="ECO:0007669"/>
    <property type="project" value="UniProtKB-UniRule"/>
</dbReference>
<comment type="function">
    <text evidence="10 11">Component of the viral envelope that plays a central role in virus morphogenesis and assembly via its interactions with other viral proteins.</text>
</comment>
<feature type="transmembrane region" description="Helical" evidence="11">
    <location>
        <begin position="141"/>
        <end position="162"/>
    </location>
</feature>
<keyword evidence="7 10" id="KW-0472">Membrane</keyword>
<evidence type="ECO:0000256" key="6">
    <source>
        <dbReference type="ARBA" id="ARBA00022989"/>
    </source>
</evidence>
<keyword evidence="4 10" id="KW-1043">Host membrane</keyword>
<dbReference type="InterPro" id="IPR002574">
    <property type="entry name" value="M_CoV"/>
</dbReference>
<evidence type="ECO:0000256" key="1">
    <source>
        <dbReference type="ARBA" id="ARBA00022692"/>
    </source>
</evidence>
<keyword evidence="8 10" id="KW-0325">Glycoprotein</keyword>
<evidence type="ECO:0000313" key="12">
    <source>
        <dbReference type="EMBL" id="QJI07111.1"/>
    </source>
</evidence>
<name>A0A6M3YAQ5_9ALPC</name>
<dbReference type="GO" id="GO:0039660">
    <property type="term" value="F:structural constituent of virion"/>
    <property type="evidence" value="ECO:0007669"/>
    <property type="project" value="UniProtKB-UniRule"/>
</dbReference>
<dbReference type="GO" id="GO:0055036">
    <property type="term" value="C:virion membrane"/>
    <property type="evidence" value="ECO:0007669"/>
    <property type="project" value="UniProtKB-SubCell"/>
</dbReference>
<comment type="similarity">
    <text evidence="10 11">Belongs to the alphacoronaviruses M protein family.</text>
</comment>
<gene>
    <name evidence="10 11" type="primary">M</name>
</gene>
<feature type="transmembrane region" description="Helical" evidence="11">
    <location>
        <begin position="106"/>
        <end position="129"/>
    </location>
</feature>
<keyword evidence="2 10" id="KW-1040">Host Golgi apparatus</keyword>
<dbReference type="GO" id="GO:0044178">
    <property type="term" value="C:host cell Golgi membrane"/>
    <property type="evidence" value="ECO:0007669"/>
    <property type="project" value="UniProtKB-SubCell"/>
</dbReference>
<feature type="transmembrane region" description="Helical" evidence="11">
    <location>
        <begin position="80"/>
        <end position="99"/>
    </location>
</feature>
<feature type="topological domain" description="Virion surface" evidence="10">
    <location>
        <begin position="127"/>
        <end position="140"/>
    </location>
</feature>
<evidence type="ECO:0000256" key="10">
    <source>
        <dbReference type="HAMAP-Rule" id="MF_04201"/>
    </source>
</evidence>
<dbReference type="InterPro" id="IPR042551">
    <property type="entry name" value="ALPHA_CORONA_M"/>
</dbReference>
<comment type="subcellular location">
    <subcellularLocation>
        <location evidence="10 11">Host Golgi apparatus membrane</location>
        <topology evidence="10 11">Multi-pass membrane protein</topology>
    </subcellularLocation>
    <subcellularLocation>
        <location evidence="10 11">Virion membrane</location>
        <topology evidence="10 11">Multi-pass membrane protein</topology>
    </subcellularLocation>
    <text evidence="10">Largely embedded in the lipid bilayer.</text>
</comment>
<dbReference type="HAMAP" id="MF_04201">
    <property type="entry name" value="ALPHA_CORONA_M"/>
    <property type="match status" value="1"/>
</dbReference>
<keyword evidence="3 10" id="KW-0946">Virion</keyword>
<keyword evidence="1 10" id="KW-0812">Transmembrane</keyword>
<evidence type="ECO:0000256" key="11">
    <source>
        <dbReference type="RuleBase" id="RU363118"/>
    </source>
</evidence>
<sequence>MPMMPIRILCELKHTTPTKHSLFELNKMKILLMLACVFACVYGERYCAMQADSGITQCRNGTNSECESCFNGGDLIWHLANWNFSWSIILIVFITVLQYGRPQFSWFVYGIKMLIMWLLWPIVLALTIFNAYSEYEVSRYVMFGFSVAGAIVTFILWIMYFVRSIQLYRRTKSWWSFNPETNAILCVSALGRNYVLPLEGVPTGVTLTLLSGNLYAEGFKIAGGMNIDNLPKYVMVALPSRTIVYTLVGKKLKASSATGWAYYVKSKAGDYSTDARTDNLSEQEKLLHMV</sequence>
<dbReference type="PROSITE" id="PS51927">
    <property type="entry name" value="COV_M"/>
    <property type="match status" value="1"/>
</dbReference>
<evidence type="ECO:0000256" key="2">
    <source>
        <dbReference type="ARBA" id="ARBA00022812"/>
    </source>
</evidence>
<proteinExistence type="inferred from homology"/>
<reference evidence="12" key="1">
    <citation type="journal article" date="2020" name="Microb. Pathog.">
        <title>Etiology and genetic evolution of canine coronavirus circulating in five provinces of China, during 2018-2019.</title>
        <authorList>
            <person name="He H.J."/>
            <person name="Zhang W."/>
            <person name="Liang J."/>
            <person name="Lu M."/>
            <person name="Wang R."/>
            <person name="Li G."/>
            <person name="He J.W."/>
            <person name="Chen J."/>
            <person name="Xing G."/>
            <person name="Chen Y."/>
        </authorList>
    </citation>
    <scope>NUCLEOTIDE SEQUENCE</scope>
    <source>
        <strain evidence="12">B600_ZJ_2019</strain>
    </source>
</reference>
<evidence type="ECO:0000256" key="5">
    <source>
        <dbReference type="ARBA" id="ARBA00022879"/>
    </source>
</evidence>
<feature type="region of interest" description="Interaction with N protein" evidence="10">
    <location>
        <begin position="265"/>
        <end position="280"/>
    </location>
</feature>
<evidence type="ECO:0000256" key="3">
    <source>
        <dbReference type="ARBA" id="ARBA00022844"/>
    </source>
</evidence>
<protein>
    <recommendedName>
        <fullName evidence="10 11">Membrane protein</fullName>
        <shortName evidence="10 11">M protein</shortName>
    </recommendedName>
    <alternativeName>
        <fullName evidence="10 11">E1 glycoprotein</fullName>
    </alternativeName>
    <alternativeName>
        <fullName evidence="10 11">Matrix glycoprotein</fullName>
    </alternativeName>
    <alternativeName>
        <fullName evidence="10 11">Membrane glycoprotein</fullName>
    </alternativeName>
</protein>
<dbReference type="Pfam" id="PF01635">
    <property type="entry name" value="CoV_M"/>
    <property type="match status" value="1"/>
</dbReference>
<feature type="topological domain" description="Intravirion" evidence="10">
    <location>
        <begin position="97"/>
        <end position="105"/>
    </location>
</feature>
<dbReference type="CDD" id="cd21564">
    <property type="entry name" value="alphaCoV_M"/>
    <property type="match status" value="1"/>
</dbReference>
<comment type="subunit">
    <text evidence="10 11">Homomultimer. Interacts with envelope E protein in the budding compartment of the host cell, which is located between endoplasmic reticulum and the Golgi complex. Forms a complex with HE and S proteins. Interacts with nucleocapsid N protein. This interaction probably participates in RNA packaging into the virus.</text>
</comment>
<keyword evidence="9 10" id="KW-0468">Viral matrix protein</keyword>